<evidence type="ECO:0000313" key="2">
    <source>
        <dbReference type="EMBL" id="KJA13286.1"/>
    </source>
</evidence>
<sequence length="108" mass="11718">MRSGTSSLSFSYNTPVSPSPLQHQFSGSSSDTQQTKGADTVREADGGDGDDWEGALEEDESRNPLPSYEQHVIVRDADDWPIFGGVFTGVEPIKTFPTHVLACLSDQK</sequence>
<protein>
    <submittedName>
        <fullName evidence="2">Uncharacterized protein</fullName>
    </submittedName>
</protein>
<reference evidence="3" key="1">
    <citation type="submission" date="2014-04" db="EMBL/GenBank/DDBJ databases">
        <title>Evolutionary Origins and Diversification of the Mycorrhizal Mutualists.</title>
        <authorList>
            <consortium name="DOE Joint Genome Institute"/>
            <consortium name="Mycorrhizal Genomics Consortium"/>
            <person name="Kohler A."/>
            <person name="Kuo A."/>
            <person name="Nagy L.G."/>
            <person name="Floudas D."/>
            <person name="Copeland A."/>
            <person name="Barry K.W."/>
            <person name="Cichocki N."/>
            <person name="Veneault-Fourrey C."/>
            <person name="LaButti K."/>
            <person name="Lindquist E.A."/>
            <person name="Lipzen A."/>
            <person name="Lundell T."/>
            <person name="Morin E."/>
            <person name="Murat C."/>
            <person name="Riley R."/>
            <person name="Ohm R."/>
            <person name="Sun H."/>
            <person name="Tunlid A."/>
            <person name="Henrissat B."/>
            <person name="Grigoriev I.V."/>
            <person name="Hibbett D.S."/>
            <person name="Martin F."/>
        </authorList>
    </citation>
    <scope>NUCLEOTIDE SEQUENCE [LARGE SCALE GENOMIC DNA]</scope>
    <source>
        <strain evidence="3">FD-334 SS-4</strain>
    </source>
</reference>
<organism evidence="2 3">
    <name type="scientific">Hypholoma sublateritium (strain FD-334 SS-4)</name>
    <dbReference type="NCBI Taxonomy" id="945553"/>
    <lineage>
        <taxon>Eukaryota</taxon>
        <taxon>Fungi</taxon>
        <taxon>Dikarya</taxon>
        <taxon>Basidiomycota</taxon>
        <taxon>Agaricomycotina</taxon>
        <taxon>Agaricomycetes</taxon>
        <taxon>Agaricomycetidae</taxon>
        <taxon>Agaricales</taxon>
        <taxon>Agaricineae</taxon>
        <taxon>Strophariaceae</taxon>
        <taxon>Hypholoma</taxon>
    </lineage>
</organism>
<feature type="compositionally biased region" description="Polar residues" evidence="1">
    <location>
        <begin position="1"/>
        <end position="37"/>
    </location>
</feature>
<evidence type="ECO:0000256" key="1">
    <source>
        <dbReference type="SAM" id="MobiDB-lite"/>
    </source>
</evidence>
<evidence type="ECO:0000313" key="3">
    <source>
        <dbReference type="Proteomes" id="UP000054270"/>
    </source>
</evidence>
<accession>A0A0D2N9E8</accession>
<dbReference type="AlphaFoldDB" id="A0A0D2N9E8"/>
<feature type="region of interest" description="Disordered" evidence="1">
    <location>
        <begin position="1"/>
        <end position="68"/>
    </location>
</feature>
<dbReference type="EMBL" id="KN817759">
    <property type="protein sequence ID" value="KJA13286.1"/>
    <property type="molecule type" value="Genomic_DNA"/>
</dbReference>
<feature type="compositionally biased region" description="Acidic residues" evidence="1">
    <location>
        <begin position="46"/>
        <end position="60"/>
    </location>
</feature>
<keyword evidence="3" id="KW-1185">Reference proteome</keyword>
<proteinExistence type="predicted"/>
<gene>
    <name evidence="2" type="ORF">HYPSUDRAFT_209671</name>
</gene>
<name>A0A0D2N9E8_HYPSF</name>
<dbReference type="Proteomes" id="UP000054270">
    <property type="component" value="Unassembled WGS sequence"/>
</dbReference>